<dbReference type="InterPro" id="IPR055399">
    <property type="entry name" value="CC_BshC"/>
</dbReference>
<dbReference type="RefSeq" id="WP_093244459.1">
    <property type="nucleotide sequence ID" value="NZ_FNQF01000007.1"/>
</dbReference>
<gene>
    <name evidence="2" type="primary">bshC</name>
    <name evidence="5" type="ORF">SAMN05421540_10797</name>
</gene>
<reference evidence="5 6" key="1">
    <citation type="submission" date="2016-10" db="EMBL/GenBank/DDBJ databases">
        <authorList>
            <person name="de Groot N.N."/>
        </authorList>
    </citation>
    <scope>NUCLEOTIDE SEQUENCE [LARGE SCALE GENOMIC DNA]</scope>
    <source>
        <strain evidence="5 6">DSM 23581</strain>
    </source>
</reference>
<keyword evidence="1 2" id="KW-0436">Ligase</keyword>
<evidence type="ECO:0000259" key="3">
    <source>
        <dbReference type="Pfam" id="PF10079"/>
    </source>
</evidence>
<name>A0A1H4C924_9FLAO</name>
<feature type="domain" description="Bacillithiol biosynthesis BshC C-terminal coiled-coil" evidence="4">
    <location>
        <begin position="375"/>
        <end position="529"/>
    </location>
</feature>
<sequence>MIDCFKYRETQHFSELVYDYVEQSESFKEFISNFPSYENLEKQAIQKGKSYLKASREVLVDALKSQYAYAETSQKTRDNIEALSFENTFTITTGHQLNLFTGPLYFIYKIISTLNLAEEMNEKYPDKNFVPIYWMASEDHDFDEINFFNFKRKKIQWNSDQSGAVGEFNTETLEDLIPELEEVFGNSKRGQDLVQLFKKAYLEHSTLFEATFYLVNQLFQSYGLVVIEPQKSSLKRLFIDEMKTDLLQQKASDCVEEQSERLADKGYKLQVNPREINLFYLKENQRLRIVQEENHFQLVDTDIRFTKDEFLEELENHPERFSPNVIMRPLYQEKILPNICYIGGGGELAYWLQLKSYFDSQNIPFPILLLRNSVMLYSDKTEKKMKNLDLNLSDLFLSPNQLADKRTYQITDIKIDFSQQIEHLKDQFSNLHQLAHRTDQSFEGAVAAQEQKQINGLKHLEKRLLKAQKRKLKDEINRVLSIQDLLFPDEGLQERTLNFSEVYADCGPDFIDILKENLKPLSGEFACIRLNVYNT</sequence>
<protein>
    <recommendedName>
        <fullName evidence="2">Putative cysteine ligase BshC</fullName>
        <ecNumber evidence="2">6.-.-.-</ecNumber>
    </recommendedName>
</protein>
<dbReference type="AlphaFoldDB" id="A0A1H4C924"/>
<dbReference type="PIRSF" id="PIRSF012535">
    <property type="entry name" value="UCP012535"/>
    <property type="match status" value="1"/>
</dbReference>
<dbReference type="NCBIfam" id="TIGR03998">
    <property type="entry name" value="thiol_BshC"/>
    <property type="match status" value="1"/>
</dbReference>
<evidence type="ECO:0000256" key="2">
    <source>
        <dbReference type="HAMAP-Rule" id="MF_01867"/>
    </source>
</evidence>
<comment type="similarity">
    <text evidence="2">Belongs to the BshC family.</text>
</comment>
<evidence type="ECO:0000256" key="1">
    <source>
        <dbReference type="ARBA" id="ARBA00022598"/>
    </source>
</evidence>
<dbReference type="HAMAP" id="MF_01867">
    <property type="entry name" value="BshC"/>
    <property type="match status" value="1"/>
</dbReference>
<dbReference type="InterPro" id="IPR011199">
    <property type="entry name" value="Bacillithiol_biosynth_BshC"/>
</dbReference>
<dbReference type="Pfam" id="PF10079">
    <property type="entry name" value="Rossmann-like_BshC"/>
    <property type="match status" value="1"/>
</dbReference>
<keyword evidence="6" id="KW-1185">Reference proteome</keyword>
<dbReference type="STRING" id="908615.SAMN05421540_10797"/>
<evidence type="ECO:0000313" key="5">
    <source>
        <dbReference type="EMBL" id="SEA56809.1"/>
    </source>
</evidence>
<evidence type="ECO:0000313" key="6">
    <source>
        <dbReference type="Proteomes" id="UP000198820"/>
    </source>
</evidence>
<dbReference type="EC" id="6.-.-.-" evidence="2"/>
<dbReference type="InterPro" id="IPR055398">
    <property type="entry name" value="Rossmann-like_BshC"/>
</dbReference>
<feature type="domain" description="Bacillithiol biosynthesis BshC N-terminal Rossmann-like" evidence="3">
    <location>
        <begin position="3"/>
        <end position="372"/>
    </location>
</feature>
<accession>A0A1H4C924</accession>
<proteinExistence type="inferred from homology"/>
<dbReference type="Pfam" id="PF24850">
    <property type="entry name" value="CC_BshC"/>
    <property type="match status" value="1"/>
</dbReference>
<dbReference type="GO" id="GO:0016874">
    <property type="term" value="F:ligase activity"/>
    <property type="evidence" value="ECO:0007669"/>
    <property type="project" value="UniProtKB-UniRule"/>
</dbReference>
<organism evidence="5 6">
    <name type="scientific">Psychroflexus halocasei</name>
    <dbReference type="NCBI Taxonomy" id="908615"/>
    <lineage>
        <taxon>Bacteria</taxon>
        <taxon>Pseudomonadati</taxon>
        <taxon>Bacteroidota</taxon>
        <taxon>Flavobacteriia</taxon>
        <taxon>Flavobacteriales</taxon>
        <taxon>Flavobacteriaceae</taxon>
        <taxon>Psychroflexus</taxon>
    </lineage>
</organism>
<dbReference type="Proteomes" id="UP000198820">
    <property type="component" value="Unassembled WGS sequence"/>
</dbReference>
<evidence type="ECO:0000259" key="4">
    <source>
        <dbReference type="Pfam" id="PF24850"/>
    </source>
</evidence>
<dbReference type="EMBL" id="FNQF01000007">
    <property type="protein sequence ID" value="SEA56809.1"/>
    <property type="molecule type" value="Genomic_DNA"/>
</dbReference>